<dbReference type="AlphaFoldDB" id="A0A5B6WY73"/>
<gene>
    <name evidence="1" type="ORF">EPI10_029995</name>
</gene>
<evidence type="ECO:0000313" key="2">
    <source>
        <dbReference type="Proteomes" id="UP000325315"/>
    </source>
</evidence>
<proteinExistence type="predicted"/>
<reference evidence="2" key="1">
    <citation type="journal article" date="2019" name="Plant Biotechnol. J.">
        <title>Genome sequencing of the Australian wild diploid species Gossypium australe highlights disease resistance and delayed gland morphogenesis.</title>
        <authorList>
            <person name="Cai Y."/>
            <person name="Cai X."/>
            <person name="Wang Q."/>
            <person name="Wang P."/>
            <person name="Zhang Y."/>
            <person name="Cai C."/>
            <person name="Xu Y."/>
            <person name="Wang K."/>
            <person name="Zhou Z."/>
            <person name="Wang C."/>
            <person name="Geng S."/>
            <person name="Li B."/>
            <person name="Dong Q."/>
            <person name="Hou Y."/>
            <person name="Wang H."/>
            <person name="Ai P."/>
            <person name="Liu Z."/>
            <person name="Yi F."/>
            <person name="Sun M."/>
            <person name="An G."/>
            <person name="Cheng J."/>
            <person name="Zhang Y."/>
            <person name="Shi Q."/>
            <person name="Xie Y."/>
            <person name="Shi X."/>
            <person name="Chang Y."/>
            <person name="Huang F."/>
            <person name="Chen Y."/>
            <person name="Hong S."/>
            <person name="Mi L."/>
            <person name="Sun Q."/>
            <person name="Zhang L."/>
            <person name="Zhou B."/>
            <person name="Peng R."/>
            <person name="Zhang X."/>
            <person name="Liu F."/>
        </authorList>
    </citation>
    <scope>NUCLEOTIDE SEQUENCE [LARGE SCALE GENOMIC DNA]</scope>
    <source>
        <strain evidence="2">cv. PA1801</strain>
    </source>
</reference>
<comment type="caution">
    <text evidence="1">The sequence shown here is derived from an EMBL/GenBank/DDBJ whole genome shotgun (WGS) entry which is preliminary data.</text>
</comment>
<organism evidence="1 2">
    <name type="scientific">Gossypium australe</name>
    <dbReference type="NCBI Taxonomy" id="47621"/>
    <lineage>
        <taxon>Eukaryota</taxon>
        <taxon>Viridiplantae</taxon>
        <taxon>Streptophyta</taxon>
        <taxon>Embryophyta</taxon>
        <taxon>Tracheophyta</taxon>
        <taxon>Spermatophyta</taxon>
        <taxon>Magnoliopsida</taxon>
        <taxon>eudicotyledons</taxon>
        <taxon>Gunneridae</taxon>
        <taxon>Pentapetalae</taxon>
        <taxon>rosids</taxon>
        <taxon>malvids</taxon>
        <taxon>Malvales</taxon>
        <taxon>Malvaceae</taxon>
        <taxon>Malvoideae</taxon>
        <taxon>Gossypium</taxon>
    </lineage>
</organism>
<name>A0A5B6WY73_9ROSI</name>
<dbReference type="EMBL" id="SMMG02000001">
    <property type="protein sequence ID" value="KAA3486034.1"/>
    <property type="molecule type" value="Genomic_DNA"/>
</dbReference>
<dbReference type="OrthoDB" id="411372at2759"/>
<dbReference type="Proteomes" id="UP000325315">
    <property type="component" value="Unassembled WGS sequence"/>
</dbReference>
<protein>
    <submittedName>
        <fullName evidence="1">E3 ubiquitin-protein ligase MIEL1-like</fullName>
    </submittedName>
</protein>
<keyword evidence="2" id="KW-1185">Reference proteome</keyword>
<accession>A0A5B6WY73</accession>
<sequence length="60" mass="6871">MGTRRAGRLLKRIQPIDMLHHEGVFVDSVGENELALFNIAYSQSDMMHHEGVFITSVMRQ</sequence>
<evidence type="ECO:0000313" key="1">
    <source>
        <dbReference type="EMBL" id="KAA3486034.1"/>
    </source>
</evidence>